<dbReference type="Gene3D" id="3.30.1180.10">
    <property type="match status" value="1"/>
</dbReference>
<dbReference type="Pfam" id="PF02645">
    <property type="entry name" value="DegV"/>
    <property type="match status" value="1"/>
</dbReference>
<gene>
    <name evidence="2" type="ORF">GCM10011410_26500</name>
</gene>
<keyword evidence="1" id="KW-0446">Lipid-binding</keyword>
<sequence length="280" mass="29686">MAVIVVTDSSSTLPSDVVAQNNIRVVPLHVLHNGNDLREGVDEIPSAVWRSNGVSTAGASPEELREVFDKAVRDSGGDGVVGIFLSRKLSSTWEAAHQAASDIGSAVRVVDSRAAAFSLAFVVQAAAVAANRGATRDEVYDTAVDAANRTSSFVYVNQLDNLRRGGRIGAASALLGTALAIKPVLQLEDGALGIREKTRTATKAINRLIDISVETARQKEHVSIAVQHLEAEDRARDVLARVTARLEGFHATYITDLGAVLGVHLGPGAISVSMFARREF</sequence>
<reference evidence="2" key="1">
    <citation type="journal article" date="2014" name="Int. J. Syst. Evol. Microbiol.">
        <title>Complete genome sequence of Corynebacterium casei LMG S-19264T (=DSM 44701T), isolated from a smear-ripened cheese.</title>
        <authorList>
            <consortium name="US DOE Joint Genome Institute (JGI-PGF)"/>
            <person name="Walter F."/>
            <person name="Albersmeier A."/>
            <person name="Kalinowski J."/>
            <person name="Ruckert C."/>
        </authorList>
    </citation>
    <scope>NUCLEOTIDE SEQUENCE</scope>
    <source>
        <strain evidence="2">CGMCC 1.15478</strain>
    </source>
</reference>
<dbReference type="SUPFAM" id="SSF82549">
    <property type="entry name" value="DAK1/DegV-like"/>
    <property type="match status" value="1"/>
</dbReference>
<dbReference type="InterPro" id="IPR043168">
    <property type="entry name" value="DegV_C"/>
</dbReference>
<protein>
    <recommendedName>
        <fullName evidence="4">DegV family protein</fullName>
    </recommendedName>
</protein>
<dbReference type="EMBL" id="BMJH01000003">
    <property type="protein sequence ID" value="GGC72160.1"/>
    <property type="molecule type" value="Genomic_DNA"/>
</dbReference>
<dbReference type="Proteomes" id="UP000641514">
    <property type="component" value="Unassembled WGS sequence"/>
</dbReference>
<dbReference type="PANTHER" id="PTHR33434">
    <property type="entry name" value="DEGV DOMAIN-CONTAINING PROTEIN DR_1986-RELATED"/>
    <property type="match status" value="1"/>
</dbReference>
<evidence type="ECO:0000313" key="2">
    <source>
        <dbReference type="EMBL" id="GGC72160.1"/>
    </source>
</evidence>
<comment type="caution">
    <text evidence="2">The sequence shown here is derived from an EMBL/GenBank/DDBJ whole genome shotgun (WGS) entry which is preliminary data.</text>
</comment>
<accession>A0A916UHJ2</accession>
<evidence type="ECO:0000313" key="3">
    <source>
        <dbReference type="Proteomes" id="UP000641514"/>
    </source>
</evidence>
<organism evidence="2 3">
    <name type="scientific">Hoyosella rhizosphaerae</name>
    <dbReference type="NCBI Taxonomy" id="1755582"/>
    <lineage>
        <taxon>Bacteria</taxon>
        <taxon>Bacillati</taxon>
        <taxon>Actinomycetota</taxon>
        <taxon>Actinomycetes</taxon>
        <taxon>Mycobacteriales</taxon>
        <taxon>Hoyosellaceae</taxon>
        <taxon>Hoyosella</taxon>
    </lineage>
</organism>
<dbReference type="InterPro" id="IPR003797">
    <property type="entry name" value="DegV"/>
</dbReference>
<proteinExistence type="predicted"/>
<evidence type="ECO:0008006" key="4">
    <source>
        <dbReference type="Google" id="ProtNLM"/>
    </source>
</evidence>
<keyword evidence="3" id="KW-1185">Reference proteome</keyword>
<dbReference type="GO" id="GO:0008289">
    <property type="term" value="F:lipid binding"/>
    <property type="evidence" value="ECO:0007669"/>
    <property type="project" value="UniProtKB-KW"/>
</dbReference>
<reference evidence="2" key="2">
    <citation type="submission" date="2020-09" db="EMBL/GenBank/DDBJ databases">
        <authorList>
            <person name="Sun Q."/>
            <person name="Zhou Y."/>
        </authorList>
    </citation>
    <scope>NUCLEOTIDE SEQUENCE</scope>
    <source>
        <strain evidence="2">CGMCC 1.15478</strain>
    </source>
</reference>
<dbReference type="PROSITE" id="PS51482">
    <property type="entry name" value="DEGV"/>
    <property type="match status" value="1"/>
</dbReference>
<evidence type="ECO:0000256" key="1">
    <source>
        <dbReference type="ARBA" id="ARBA00023121"/>
    </source>
</evidence>
<dbReference type="RefSeq" id="WP_188675834.1">
    <property type="nucleotide sequence ID" value="NZ_BMJH01000003.1"/>
</dbReference>
<dbReference type="NCBIfam" id="TIGR00762">
    <property type="entry name" value="DegV"/>
    <property type="match status" value="1"/>
</dbReference>
<dbReference type="AlphaFoldDB" id="A0A916UHJ2"/>
<dbReference type="Gene3D" id="3.40.50.10170">
    <property type="match status" value="1"/>
</dbReference>
<name>A0A916UHJ2_9ACTN</name>
<dbReference type="InterPro" id="IPR050270">
    <property type="entry name" value="DegV_domain_contain"/>
</dbReference>
<dbReference type="PANTHER" id="PTHR33434:SF2">
    <property type="entry name" value="FATTY ACID-BINDING PROTEIN TM_1468"/>
    <property type="match status" value="1"/>
</dbReference>